<dbReference type="Gene3D" id="3.40.30.10">
    <property type="entry name" value="Glutaredoxin"/>
    <property type="match status" value="1"/>
</dbReference>
<evidence type="ECO:0000256" key="1">
    <source>
        <dbReference type="ARBA" id="ARBA00004196"/>
    </source>
</evidence>
<dbReference type="InterPro" id="IPR013766">
    <property type="entry name" value="Thioredoxin_domain"/>
</dbReference>
<evidence type="ECO:0000259" key="6">
    <source>
        <dbReference type="PROSITE" id="PS51352"/>
    </source>
</evidence>
<dbReference type="InterPro" id="IPR013740">
    <property type="entry name" value="Redoxin"/>
</dbReference>
<dbReference type="GO" id="GO:0017004">
    <property type="term" value="P:cytochrome complex assembly"/>
    <property type="evidence" value="ECO:0007669"/>
    <property type="project" value="UniProtKB-KW"/>
</dbReference>
<comment type="subcellular location">
    <subcellularLocation>
        <location evidence="1">Cell envelope</location>
    </subcellularLocation>
</comment>
<dbReference type="CDD" id="cd02966">
    <property type="entry name" value="TlpA_like_family"/>
    <property type="match status" value="1"/>
</dbReference>
<organism evidence="7 8">
    <name type="scientific">Spirosoma telluris</name>
    <dbReference type="NCBI Taxonomy" id="2183553"/>
    <lineage>
        <taxon>Bacteria</taxon>
        <taxon>Pseudomonadati</taxon>
        <taxon>Bacteroidota</taxon>
        <taxon>Cytophagia</taxon>
        <taxon>Cytophagales</taxon>
        <taxon>Cytophagaceae</taxon>
        <taxon>Spirosoma</taxon>
    </lineage>
</organism>
<dbReference type="GO" id="GO:0016491">
    <property type="term" value="F:oxidoreductase activity"/>
    <property type="evidence" value="ECO:0007669"/>
    <property type="project" value="InterPro"/>
</dbReference>
<evidence type="ECO:0000256" key="2">
    <source>
        <dbReference type="ARBA" id="ARBA00022748"/>
    </source>
</evidence>
<dbReference type="EMBL" id="QLII01000001">
    <property type="protein sequence ID" value="RAI73941.1"/>
    <property type="molecule type" value="Genomic_DNA"/>
</dbReference>
<feature type="chain" id="PRO_5016322657" evidence="5">
    <location>
        <begin position="21"/>
        <end position="411"/>
    </location>
</feature>
<dbReference type="InterPro" id="IPR050553">
    <property type="entry name" value="Thioredoxin_ResA/DsbE_sf"/>
</dbReference>
<name>A0A327NF60_9BACT</name>
<keyword evidence="8" id="KW-1185">Reference proteome</keyword>
<gene>
    <name evidence="7" type="ORF">HMF3257_05415</name>
</gene>
<keyword evidence="2" id="KW-0201">Cytochrome c-type biogenesis</keyword>
<comment type="caution">
    <text evidence="7">The sequence shown here is derived from an EMBL/GenBank/DDBJ whole genome shotgun (WGS) entry which is preliminary data.</text>
</comment>
<protein>
    <submittedName>
        <fullName evidence="7">TlpA family protein disulfide reductase</fullName>
    </submittedName>
</protein>
<dbReference type="InterPro" id="IPR036249">
    <property type="entry name" value="Thioredoxin-like_sf"/>
</dbReference>
<evidence type="ECO:0000256" key="3">
    <source>
        <dbReference type="ARBA" id="ARBA00023157"/>
    </source>
</evidence>
<keyword evidence="5" id="KW-0732">Signal</keyword>
<evidence type="ECO:0000256" key="4">
    <source>
        <dbReference type="ARBA" id="ARBA00023284"/>
    </source>
</evidence>
<feature type="signal peptide" evidence="5">
    <location>
        <begin position="1"/>
        <end position="20"/>
    </location>
</feature>
<dbReference type="GO" id="GO:0030313">
    <property type="term" value="C:cell envelope"/>
    <property type="evidence" value="ECO:0007669"/>
    <property type="project" value="UniProtKB-SubCell"/>
</dbReference>
<feature type="domain" description="Thioredoxin" evidence="6">
    <location>
        <begin position="265"/>
        <end position="410"/>
    </location>
</feature>
<dbReference type="AlphaFoldDB" id="A0A327NF60"/>
<accession>A0A327NF60</accession>
<dbReference type="OrthoDB" id="6399635at2"/>
<dbReference type="RefSeq" id="WP_111340815.1">
    <property type="nucleotide sequence ID" value="NZ_QLII01000001.1"/>
</dbReference>
<dbReference type="SUPFAM" id="SSF52833">
    <property type="entry name" value="Thioredoxin-like"/>
    <property type="match status" value="1"/>
</dbReference>
<dbReference type="Pfam" id="PF08534">
    <property type="entry name" value="Redoxin"/>
    <property type="match status" value="1"/>
</dbReference>
<evidence type="ECO:0000256" key="5">
    <source>
        <dbReference type="SAM" id="SignalP"/>
    </source>
</evidence>
<evidence type="ECO:0000313" key="7">
    <source>
        <dbReference type="EMBL" id="RAI73941.1"/>
    </source>
</evidence>
<dbReference type="PANTHER" id="PTHR42852:SF6">
    <property type="entry name" value="THIOL:DISULFIDE INTERCHANGE PROTEIN DSBE"/>
    <property type="match status" value="1"/>
</dbReference>
<reference evidence="7 8" key="1">
    <citation type="submission" date="2018-06" db="EMBL/GenBank/DDBJ databases">
        <title>Spirosoma sp. HMF3257 Genome sequencing and assembly.</title>
        <authorList>
            <person name="Kang H."/>
            <person name="Cha I."/>
            <person name="Kim H."/>
            <person name="Kang J."/>
            <person name="Joh K."/>
        </authorList>
    </citation>
    <scope>NUCLEOTIDE SEQUENCE [LARGE SCALE GENOMIC DNA]</scope>
    <source>
        <strain evidence="7 8">HMF3257</strain>
    </source>
</reference>
<keyword evidence="3" id="KW-1015">Disulfide bond</keyword>
<dbReference type="PROSITE" id="PS51352">
    <property type="entry name" value="THIOREDOXIN_2"/>
    <property type="match status" value="1"/>
</dbReference>
<sequence>MNLIKFALLLCLIGLGQTFAQSIYQGPQPETLFTAESEKAFLNDFKATFKADFDATSQYARLQTTGLDAWEMGLFDARKAQSTFYKAFPQASQFSEGFRKYMEACIRWNYWHLLLAYPVLRGNAQTAQASLMSLPSVMVEELTSLNVNDEAALAAEPYQNFLFFYVTYFNSKARNFVKYTPTDIQTSMSDKATYARQHLTGKPYQYALARVLVENCDKTPPSSVREVFGLLSNTPNSAAYVIAVKARCGEVMTRKDEPVVAASDKKKTVDPKAFSFANQNGEPVTLDEFKGKVVYLDVWASWCGPCRAEFPFSKQLQERLTKKQKEQVVFLYLSIDDTEEVWKKALNTLQLQGEQGLSKGGWKSRTVQYFGIQSIPRYILINKNGQVTDADAKRPSMTDAILQDIVKLIGE</sequence>
<dbReference type="PANTHER" id="PTHR42852">
    <property type="entry name" value="THIOL:DISULFIDE INTERCHANGE PROTEIN DSBE"/>
    <property type="match status" value="1"/>
</dbReference>
<keyword evidence="4" id="KW-0676">Redox-active center</keyword>
<dbReference type="Proteomes" id="UP000249016">
    <property type="component" value="Unassembled WGS sequence"/>
</dbReference>
<proteinExistence type="predicted"/>
<evidence type="ECO:0000313" key="8">
    <source>
        <dbReference type="Proteomes" id="UP000249016"/>
    </source>
</evidence>